<gene>
    <name evidence="2" type="ORF">SAMN04488557_1516</name>
</gene>
<evidence type="ECO:0000256" key="1">
    <source>
        <dbReference type="SAM" id="Phobius"/>
    </source>
</evidence>
<dbReference type="EMBL" id="FPCH01000002">
    <property type="protein sequence ID" value="SFV32206.1"/>
    <property type="molecule type" value="Genomic_DNA"/>
</dbReference>
<accession>A0A1I7NCD3</accession>
<feature type="transmembrane region" description="Helical" evidence="1">
    <location>
        <begin position="6"/>
        <end position="27"/>
    </location>
</feature>
<keyword evidence="1" id="KW-0472">Membrane</keyword>
<protein>
    <submittedName>
        <fullName evidence="2">Uncharacterized protein</fullName>
    </submittedName>
</protein>
<reference evidence="3" key="1">
    <citation type="submission" date="2016-10" db="EMBL/GenBank/DDBJ databases">
        <authorList>
            <person name="Varghese N."/>
            <person name="Submissions S."/>
        </authorList>
    </citation>
    <scope>NUCLEOTIDE SEQUENCE [LARGE SCALE GENOMIC DNA]</scope>
    <source>
        <strain evidence="3">DSM 1565</strain>
    </source>
</reference>
<proteinExistence type="predicted"/>
<keyword evidence="3" id="KW-1185">Reference proteome</keyword>
<keyword evidence="1" id="KW-1133">Transmembrane helix</keyword>
<keyword evidence="1" id="KW-0812">Transmembrane</keyword>
<evidence type="ECO:0000313" key="3">
    <source>
        <dbReference type="Proteomes" id="UP000199423"/>
    </source>
</evidence>
<dbReference type="RefSeq" id="WP_143111366.1">
    <property type="nucleotide sequence ID" value="NZ_FPCH01000002.1"/>
</dbReference>
<dbReference type="STRING" id="51670.SAMN04488557_1516"/>
<evidence type="ECO:0000313" key="2">
    <source>
        <dbReference type="EMBL" id="SFV32206.1"/>
    </source>
</evidence>
<sequence length="61" mass="6310">MGNVATMIVVLGGTFLIAGTLLYYSLLPGNPRTASRKRRAAVETTAIVAAASDRDSAPSTD</sequence>
<dbReference type="AlphaFoldDB" id="A0A1I7NCD3"/>
<name>A0A1I7NCD3_9HYPH</name>
<organism evidence="2 3">
    <name type="scientific">Hyphomicrobium facile</name>
    <dbReference type="NCBI Taxonomy" id="51670"/>
    <lineage>
        <taxon>Bacteria</taxon>
        <taxon>Pseudomonadati</taxon>
        <taxon>Pseudomonadota</taxon>
        <taxon>Alphaproteobacteria</taxon>
        <taxon>Hyphomicrobiales</taxon>
        <taxon>Hyphomicrobiaceae</taxon>
        <taxon>Hyphomicrobium</taxon>
    </lineage>
</organism>
<dbReference type="Proteomes" id="UP000199423">
    <property type="component" value="Unassembled WGS sequence"/>
</dbReference>